<organism evidence="2 3">
    <name type="scientific">Stylosanthes scabra</name>
    <dbReference type="NCBI Taxonomy" id="79078"/>
    <lineage>
        <taxon>Eukaryota</taxon>
        <taxon>Viridiplantae</taxon>
        <taxon>Streptophyta</taxon>
        <taxon>Embryophyta</taxon>
        <taxon>Tracheophyta</taxon>
        <taxon>Spermatophyta</taxon>
        <taxon>Magnoliopsida</taxon>
        <taxon>eudicotyledons</taxon>
        <taxon>Gunneridae</taxon>
        <taxon>Pentapetalae</taxon>
        <taxon>rosids</taxon>
        <taxon>fabids</taxon>
        <taxon>Fabales</taxon>
        <taxon>Fabaceae</taxon>
        <taxon>Papilionoideae</taxon>
        <taxon>50 kb inversion clade</taxon>
        <taxon>dalbergioids sensu lato</taxon>
        <taxon>Dalbergieae</taxon>
        <taxon>Pterocarpus clade</taxon>
        <taxon>Stylosanthes</taxon>
    </lineage>
</organism>
<accession>A0ABU6TL77</accession>
<feature type="region of interest" description="Disordered" evidence="1">
    <location>
        <begin position="1"/>
        <end position="47"/>
    </location>
</feature>
<evidence type="ECO:0000313" key="3">
    <source>
        <dbReference type="Proteomes" id="UP001341840"/>
    </source>
</evidence>
<dbReference type="EMBL" id="JASCZI010091179">
    <property type="protein sequence ID" value="MED6149352.1"/>
    <property type="molecule type" value="Genomic_DNA"/>
</dbReference>
<comment type="caution">
    <text evidence="2">The sequence shown here is derived from an EMBL/GenBank/DDBJ whole genome shotgun (WGS) entry which is preliminary data.</text>
</comment>
<evidence type="ECO:0000313" key="2">
    <source>
        <dbReference type="EMBL" id="MED6149352.1"/>
    </source>
</evidence>
<dbReference type="PANTHER" id="PTHR12716:SF8">
    <property type="entry name" value="TRANSCRIPTION INITIATION FACTOR IIE SUBUNIT BETA"/>
    <property type="match status" value="1"/>
</dbReference>
<dbReference type="InterPro" id="IPR016656">
    <property type="entry name" value="TFIIE-bsu"/>
</dbReference>
<protein>
    <submittedName>
        <fullName evidence="2">Uncharacterized protein</fullName>
    </submittedName>
</protein>
<dbReference type="Proteomes" id="UP001341840">
    <property type="component" value="Unassembled WGS sequence"/>
</dbReference>
<proteinExistence type="predicted"/>
<feature type="compositionally biased region" description="Basic and acidic residues" evidence="1">
    <location>
        <begin position="14"/>
        <end position="27"/>
    </location>
</feature>
<gene>
    <name evidence="2" type="ORF">PIB30_061506</name>
</gene>
<name>A0ABU6TL77_9FABA</name>
<keyword evidence="3" id="KW-1185">Reference proteome</keyword>
<evidence type="ECO:0000256" key="1">
    <source>
        <dbReference type="SAM" id="MobiDB-lite"/>
    </source>
</evidence>
<dbReference type="PANTHER" id="PTHR12716">
    <property type="entry name" value="TRANSCRIPTION INITIATION FACTOR IIE, BETA SUBUNIT"/>
    <property type="match status" value="1"/>
</dbReference>
<sequence>MSSGARPRGRGSPKSKDAKTLIERDSGSARWRHKNMGKQQQRAMESDKTCDKMEDGAALAVSTGWGRRNLLCLAFGSALKGAREIWLLSNFDSQKDIAYPNDTRVPIKVNDDLKQLFHSIELPLNMIDIEKDLQKNGMKPDTNMAERMSAAQIQGFSSKPKEMETYS</sequence>
<reference evidence="2 3" key="1">
    <citation type="journal article" date="2023" name="Plants (Basel)">
        <title>Bridging the Gap: Combining Genomics and Transcriptomics Approaches to Understand Stylosanthes scabra, an Orphan Legume from the Brazilian Caatinga.</title>
        <authorList>
            <person name="Ferreira-Neto J.R.C."/>
            <person name="da Silva M.D."/>
            <person name="Binneck E."/>
            <person name="de Melo N.F."/>
            <person name="da Silva R.H."/>
            <person name="de Melo A.L.T.M."/>
            <person name="Pandolfi V."/>
            <person name="Bustamante F.O."/>
            <person name="Brasileiro-Vidal A.C."/>
            <person name="Benko-Iseppon A.M."/>
        </authorList>
    </citation>
    <scope>NUCLEOTIDE SEQUENCE [LARGE SCALE GENOMIC DNA]</scope>
    <source>
        <tissue evidence="2">Leaves</tissue>
    </source>
</reference>